<dbReference type="GO" id="GO:0032502">
    <property type="term" value="P:developmental process"/>
    <property type="evidence" value="ECO:0007669"/>
    <property type="project" value="TreeGrafter"/>
</dbReference>
<evidence type="ECO:0000256" key="2">
    <source>
        <dbReference type="ARBA" id="ARBA00023015"/>
    </source>
</evidence>
<dbReference type="OrthoDB" id="6233288at2759"/>
<dbReference type="SUPFAM" id="SSF47459">
    <property type="entry name" value="HLH, helix-loop-helix DNA-binding domain"/>
    <property type="match status" value="1"/>
</dbReference>
<keyword evidence="3" id="KW-0238">DNA-binding</keyword>
<gene>
    <name evidence="7" type="ORF">DGAL_LOCUS4433</name>
</gene>
<dbReference type="GO" id="GO:0000977">
    <property type="term" value="F:RNA polymerase II transcription regulatory region sequence-specific DNA binding"/>
    <property type="evidence" value="ECO:0007669"/>
    <property type="project" value="TreeGrafter"/>
</dbReference>
<evidence type="ECO:0000256" key="5">
    <source>
        <dbReference type="ARBA" id="ARBA00023242"/>
    </source>
</evidence>
<evidence type="ECO:0000256" key="1">
    <source>
        <dbReference type="ARBA" id="ARBA00004123"/>
    </source>
</evidence>
<dbReference type="GO" id="GO:0000981">
    <property type="term" value="F:DNA-binding transcription factor activity, RNA polymerase II-specific"/>
    <property type="evidence" value="ECO:0007669"/>
    <property type="project" value="TreeGrafter"/>
</dbReference>
<keyword evidence="4" id="KW-0804">Transcription</keyword>
<comment type="subcellular location">
    <subcellularLocation>
        <location evidence="1">Nucleus</location>
    </subcellularLocation>
</comment>
<reference evidence="7" key="1">
    <citation type="submission" date="2021-11" db="EMBL/GenBank/DDBJ databases">
        <authorList>
            <person name="Schell T."/>
        </authorList>
    </citation>
    <scope>NUCLEOTIDE SEQUENCE</scope>
    <source>
        <strain evidence="7">M5</strain>
    </source>
</reference>
<dbReference type="InterPro" id="IPR011598">
    <property type="entry name" value="bHLH_dom"/>
</dbReference>
<accession>A0A8J2RMI0</accession>
<dbReference type="GO" id="GO:0005634">
    <property type="term" value="C:nucleus"/>
    <property type="evidence" value="ECO:0007669"/>
    <property type="project" value="UniProtKB-SubCell"/>
</dbReference>
<dbReference type="Pfam" id="PF00010">
    <property type="entry name" value="HLH"/>
    <property type="match status" value="1"/>
</dbReference>
<feature type="domain" description="BHLH" evidence="6">
    <location>
        <begin position="50"/>
        <end position="102"/>
    </location>
</feature>
<dbReference type="InterPro" id="IPR036638">
    <property type="entry name" value="HLH_DNA-bd_sf"/>
</dbReference>
<evidence type="ECO:0000313" key="8">
    <source>
        <dbReference type="Proteomes" id="UP000789390"/>
    </source>
</evidence>
<dbReference type="InterPro" id="IPR050283">
    <property type="entry name" value="E-box_TF_Regulators"/>
</dbReference>
<dbReference type="Gene3D" id="4.10.280.10">
    <property type="entry name" value="Helix-loop-helix DNA-binding domain"/>
    <property type="match status" value="1"/>
</dbReference>
<keyword evidence="5" id="KW-0539">Nucleus</keyword>
<keyword evidence="2" id="KW-0805">Transcription regulation</keyword>
<dbReference type="PANTHER" id="PTHR23349:SF72">
    <property type="entry name" value="HLH54F"/>
    <property type="match status" value="1"/>
</dbReference>
<proteinExistence type="predicted"/>
<sequence>MLKEVKYLKMPRRRKDIINGTVSSVGRGYPHLQNRSIVMKEKPQQRNAANARERARMRVLSRAFCRLKTTLPWVPADTKLSKLDTLRLATTYIGHLRAVLVEGGVGRTSPVSSHPVVSMSWPFMFNKSGNELKNSSSDSGSDSPRSSIDQFNLHDCLTEEHQTPSQRQLSDLHSNSQDEISLMDSNYQIYQQQKGINYSNISSGLNYCGNFAELQ</sequence>
<dbReference type="GO" id="GO:0046983">
    <property type="term" value="F:protein dimerization activity"/>
    <property type="evidence" value="ECO:0007669"/>
    <property type="project" value="InterPro"/>
</dbReference>
<keyword evidence="8" id="KW-1185">Reference proteome</keyword>
<dbReference type="AlphaFoldDB" id="A0A8J2RMI0"/>
<evidence type="ECO:0000256" key="3">
    <source>
        <dbReference type="ARBA" id="ARBA00023125"/>
    </source>
</evidence>
<dbReference type="SMART" id="SM00353">
    <property type="entry name" value="HLH"/>
    <property type="match status" value="1"/>
</dbReference>
<dbReference type="Proteomes" id="UP000789390">
    <property type="component" value="Unassembled WGS sequence"/>
</dbReference>
<evidence type="ECO:0000259" key="6">
    <source>
        <dbReference type="SMART" id="SM00353"/>
    </source>
</evidence>
<name>A0A8J2RMI0_9CRUS</name>
<evidence type="ECO:0000256" key="4">
    <source>
        <dbReference type="ARBA" id="ARBA00023163"/>
    </source>
</evidence>
<dbReference type="FunFam" id="4.10.280.10:FF:000010">
    <property type="entry name" value="Scleraxis bHLH transcription factor"/>
    <property type="match status" value="1"/>
</dbReference>
<dbReference type="PANTHER" id="PTHR23349">
    <property type="entry name" value="BASIC HELIX-LOOP-HELIX TRANSCRIPTION FACTOR, TWIST"/>
    <property type="match status" value="1"/>
</dbReference>
<dbReference type="CDD" id="cd11423">
    <property type="entry name" value="bHLH_TS_musculin_like"/>
    <property type="match status" value="1"/>
</dbReference>
<organism evidence="7 8">
    <name type="scientific">Daphnia galeata</name>
    <dbReference type="NCBI Taxonomy" id="27404"/>
    <lineage>
        <taxon>Eukaryota</taxon>
        <taxon>Metazoa</taxon>
        <taxon>Ecdysozoa</taxon>
        <taxon>Arthropoda</taxon>
        <taxon>Crustacea</taxon>
        <taxon>Branchiopoda</taxon>
        <taxon>Diplostraca</taxon>
        <taxon>Cladocera</taxon>
        <taxon>Anomopoda</taxon>
        <taxon>Daphniidae</taxon>
        <taxon>Daphnia</taxon>
    </lineage>
</organism>
<protein>
    <recommendedName>
        <fullName evidence="6">BHLH domain-containing protein</fullName>
    </recommendedName>
</protein>
<evidence type="ECO:0000313" key="7">
    <source>
        <dbReference type="EMBL" id="CAH0102055.1"/>
    </source>
</evidence>
<dbReference type="EMBL" id="CAKKLH010000072">
    <property type="protein sequence ID" value="CAH0102055.1"/>
    <property type="molecule type" value="Genomic_DNA"/>
</dbReference>
<comment type="caution">
    <text evidence="7">The sequence shown here is derived from an EMBL/GenBank/DDBJ whole genome shotgun (WGS) entry which is preliminary data.</text>
</comment>